<sequence>MLAIASGDVYDPSSKKSFDVSDLLSAGYAVHSSATTQVDVVPLPTDLQARLERAYDNEPRTNYHGKPSRGNPLKVIEVRAGNECGWPFAHDAGAHDSGSDVHEWTTLLRILLRIQLAPGREERIQERAKTRTFSGQHELEASGTPKLKIGQWRRRVLDLTDELTGYVSDGLSRHRDRVVVVLDKLEAMEKIRPTRLQKGFDSIEVQYAKLVEETRTTDQPQAAVLGQDASSLDGDDDE</sequence>
<accession>A0A9P6MDT2</accession>
<evidence type="ECO:0000313" key="2">
    <source>
        <dbReference type="EMBL" id="KAF9993445.1"/>
    </source>
</evidence>
<reference evidence="2" key="1">
    <citation type="journal article" date="2020" name="Fungal Divers.">
        <title>Resolving the Mortierellaceae phylogeny through synthesis of multi-gene phylogenetics and phylogenomics.</title>
        <authorList>
            <person name="Vandepol N."/>
            <person name="Liber J."/>
            <person name="Desiro A."/>
            <person name="Na H."/>
            <person name="Kennedy M."/>
            <person name="Barry K."/>
            <person name="Grigoriev I.V."/>
            <person name="Miller A.N."/>
            <person name="O'Donnell K."/>
            <person name="Stajich J.E."/>
            <person name="Bonito G."/>
        </authorList>
    </citation>
    <scope>NUCLEOTIDE SEQUENCE</scope>
    <source>
        <strain evidence="2">MES-2147</strain>
    </source>
</reference>
<dbReference type="Proteomes" id="UP000749646">
    <property type="component" value="Unassembled WGS sequence"/>
</dbReference>
<dbReference type="EMBL" id="JAAAHW010001838">
    <property type="protein sequence ID" value="KAF9993445.1"/>
    <property type="molecule type" value="Genomic_DNA"/>
</dbReference>
<feature type="non-terminal residue" evidence="2">
    <location>
        <position position="1"/>
    </location>
</feature>
<gene>
    <name evidence="2" type="ORF">BGZ65_011023</name>
</gene>
<proteinExistence type="predicted"/>
<protein>
    <submittedName>
        <fullName evidence="2">Uncharacterized protein</fullName>
    </submittedName>
</protein>
<evidence type="ECO:0000256" key="1">
    <source>
        <dbReference type="SAM" id="MobiDB-lite"/>
    </source>
</evidence>
<comment type="caution">
    <text evidence="2">The sequence shown here is derived from an EMBL/GenBank/DDBJ whole genome shotgun (WGS) entry which is preliminary data.</text>
</comment>
<organism evidence="2 3">
    <name type="scientific">Modicella reniformis</name>
    <dbReference type="NCBI Taxonomy" id="1440133"/>
    <lineage>
        <taxon>Eukaryota</taxon>
        <taxon>Fungi</taxon>
        <taxon>Fungi incertae sedis</taxon>
        <taxon>Mucoromycota</taxon>
        <taxon>Mortierellomycotina</taxon>
        <taxon>Mortierellomycetes</taxon>
        <taxon>Mortierellales</taxon>
        <taxon>Mortierellaceae</taxon>
        <taxon>Modicella</taxon>
    </lineage>
</organism>
<feature type="region of interest" description="Disordered" evidence="1">
    <location>
        <begin position="216"/>
        <end position="238"/>
    </location>
</feature>
<name>A0A9P6MDT2_9FUNG</name>
<keyword evidence="3" id="KW-1185">Reference proteome</keyword>
<dbReference type="AlphaFoldDB" id="A0A9P6MDT2"/>
<evidence type="ECO:0000313" key="3">
    <source>
        <dbReference type="Proteomes" id="UP000749646"/>
    </source>
</evidence>